<comment type="caution">
    <text evidence="2">The sequence shown here is derived from an EMBL/GenBank/DDBJ whole genome shotgun (WGS) entry which is preliminary data.</text>
</comment>
<evidence type="ECO:0000313" key="2">
    <source>
        <dbReference type="EMBL" id="MFC0352116.1"/>
    </source>
</evidence>
<dbReference type="PANTHER" id="PTHR30283:SF4">
    <property type="entry name" value="PEROXIDE STRESS RESISTANCE PROTEIN YAAA"/>
    <property type="match status" value="1"/>
</dbReference>
<organism evidence="2 3">
    <name type="scientific">Undibacterium danionis</name>
    <dbReference type="NCBI Taxonomy" id="1812100"/>
    <lineage>
        <taxon>Bacteria</taxon>
        <taxon>Pseudomonadati</taxon>
        <taxon>Pseudomonadota</taxon>
        <taxon>Betaproteobacteria</taxon>
        <taxon>Burkholderiales</taxon>
        <taxon>Oxalobacteraceae</taxon>
        <taxon>Undibacterium</taxon>
    </lineage>
</organism>
<evidence type="ECO:0000313" key="3">
    <source>
        <dbReference type="Proteomes" id="UP001589844"/>
    </source>
</evidence>
<proteinExistence type="inferred from homology"/>
<gene>
    <name evidence="2" type="primary">yaaA</name>
    <name evidence="2" type="ORF">ACFFJH_20020</name>
</gene>
<protein>
    <recommendedName>
        <fullName evidence="1">UPF0246 protein ACFFJH_20020</fullName>
    </recommendedName>
</protein>
<evidence type="ECO:0000256" key="1">
    <source>
        <dbReference type="HAMAP-Rule" id="MF_00652"/>
    </source>
</evidence>
<dbReference type="Pfam" id="PF03883">
    <property type="entry name" value="H2O2_YaaD"/>
    <property type="match status" value="1"/>
</dbReference>
<dbReference type="InterPro" id="IPR005583">
    <property type="entry name" value="YaaA"/>
</dbReference>
<dbReference type="HAMAP" id="MF_00652">
    <property type="entry name" value="UPF0246"/>
    <property type="match status" value="1"/>
</dbReference>
<comment type="similarity">
    <text evidence="1">Belongs to the UPF0246 family.</text>
</comment>
<dbReference type="EMBL" id="JBHLXJ010000036">
    <property type="protein sequence ID" value="MFC0352116.1"/>
    <property type="molecule type" value="Genomic_DNA"/>
</dbReference>
<dbReference type="RefSeq" id="WP_390214910.1">
    <property type="nucleotide sequence ID" value="NZ_JBHLXJ010000036.1"/>
</dbReference>
<dbReference type="NCBIfam" id="NF002542">
    <property type="entry name" value="PRK02101.1-3"/>
    <property type="match status" value="1"/>
</dbReference>
<name>A0ABV6IJV5_9BURK</name>
<keyword evidence="3" id="KW-1185">Reference proteome</keyword>
<reference evidence="2 3" key="1">
    <citation type="submission" date="2024-09" db="EMBL/GenBank/DDBJ databases">
        <authorList>
            <person name="Sun Q."/>
            <person name="Mori K."/>
        </authorList>
    </citation>
    <scope>NUCLEOTIDE SEQUENCE [LARGE SCALE GENOMIC DNA]</scope>
    <source>
        <strain evidence="2 3">CCM 8677</strain>
    </source>
</reference>
<dbReference type="Proteomes" id="UP001589844">
    <property type="component" value="Unassembled WGS sequence"/>
</dbReference>
<accession>A0ABV6IJV5</accession>
<dbReference type="PANTHER" id="PTHR30283">
    <property type="entry name" value="PEROXIDE STRESS RESPONSE PROTEIN YAAA"/>
    <property type="match status" value="1"/>
</dbReference>
<sequence length="256" mass="29343">MLILLSPAKSLDFETPALVKATSEPIFVEETAYLSQLAADLSLLDLQNLMDISPNLAQLNVDRFASMRDSKDTMPSRQAVFLFDGDVYDGLQARQLPKKEIDYLQSHLRILSGLYGILRPLDKINAYRLEMGTKLKNGAGNNLYAYWREKLSAHLKQELLLTKSKFVVNLASDEYAKAIMLKDLGLPVIQPIFQDYSAGKFKVISFFAKRARGSMVRYCAVNRVRHPEKLKEFDWDGYQFVEEESNSSNWVYRRKQ</sequence>